<organism evidence="2 3">
    <name type="scientific">Roseateles violae</name>
    <dbReference type="NCBI Taxonomy" id="3058042"/>
    <lineage>
        <taxon>Bacteria</taxon>
        <taxon>Pseudomonadati</taxon>
        <taxon>Pseudomonadota</taxon>
        <taxon>Betaproteobacteria</taxon>
        <taxon>Burkholderiales</taxon>
        <taxon>Sphaerotilaceae</taxon>
        <taxon>Roseateles</taxon>
    </lineage>
</organism>
<accession>A0ABT8DWG1</accession>
<keyword evidence="1" id="KW-0812">Transmembrane</keyword>
<dbReference type="EMBL" id="JAUHHC010000003">
    <property type="protein sequence ID" value="MDN3921375.1"/>
    <property type="molecule type" value="Genomic_DNA"/>
</dbReference>
<evidence type="ECO:0000256" key="1">
    <source>
        <dbReference type="SAM" id="Phobius"/>
    </source>
</evidence>
<reference evidence="2 3" key="1">
    <citation type="submission" date="2023-06" db="EMBL/GenBank/DDBJ databases">
        <title>Pelomonas sp. PFR6 16S ribosomal RNA gene Genome sequencing and assembly.</title>
        <authorList>
            <person name="Woo H."/>
        </authorList>
    </citation>
    <scope>NUCLEOTIDE SEQUENCE [LARGE SCALE GENOMIC DNA]</scope>
    <source>
        <strain evidence="2 3">PFR6</strain>
    </source>
</reference>
<keyword evidence="3" id="KW-1185">Reference proteome</keyword>
<evidence type="ECO:0000313" key="3">
    <source>
        <dbReference type="Proteomes" id="UP001228044"/>
    </source>
</evidence>
<keyword evidence="1" id="KW-0472">Membrane</keyword>
<gene>
    <name evidence="2" type="ORF">QWJ38_13860</name>
</gene>
<proteinExistence type="predicted"/>
<sequence>MSSSTPITEADLHAWADGQLAAERAREVEAYLAARPEELRRVEAWREQKAQLRALFDPVLDEPAPARLLRAARPRQAWWLQRLAAGLAIALLGGALGWGLRGQLAEQAPQLAQAGPAGDARLPDLAERAAIAHAVYSPDQRRPVEVDAAHEDQLVAWLSKRIGATMRPPHLQSLGYALEGGRLLPGASGPVAQFMYRDAAGAKLTLYVSRESGAAEPAGDTAFRFARRGELNVFYWVDGPFGYALSAGAERAELARVSAEVYKQLGQR</sequence>
<feature type="transmembrane region" description="Helical" evidence="1">
    <location>
        <begin position="79"/>
        <end position="100"/>
    </location>
</feature>
<dbReference type="Proteomes" id="UP001228044">
    <property type="component" value="Unassembled WGS sequence"/>
</dbReference>
<dbReference type="RefSeq" id="WP_290359673.1">
    <property type="nucleotide sequence ID" value="NZ_JAUHHC010000003.1"/>
</dbReference>
<protein>
    <submittedName>
        <fullName evidence="2">Anti-sigma factor</fullName>
    </submittedName>
</protein>
<name>A0ABT8DWG1_9BURK</name>
<comment type="caution">
    <text evidence="2">The sequence shown here is derived from an EMBL/GenBank/DDBJ whole genome shotgun (WGS) entry which is preliminary data.</text>
</comment>
<evidence type="ECO:0000313" key="2">
    <source>
        <dbReference type="EMBL" id="MDN3921375.1"/>
    </source>
</evidence>
<keyword evidence="1" id="KW-1133">Transmembrane helix</keyword>